<protein>
    <submittedName>
        <fullName evidence="5">Apulose-4-phosphate transketolase subunit A</fullName>
        <ecNumber evidence="5">2.2.1.-</ecNumber>
    </submittedName>
</protein>
<keyword evidence="5" id="KW-0808">Transferase</keyword>
<dbReference type="Proteomes" id="UP000598032">
    <property type="component" value="Unassembled WGS sequence"/>
</dbReference>
<dbReference type="EC" id="2.2.1.-" evidence="5"/>
<name>A0ABM8NRN5_9BURK</name>
<sequence>MNYPDIERMASFMRRKILDISHHCNLSTHLGGGLSMVEIMATLYAQVLRYDKADPRWSGRDRFILSKGHGVLGYFSALLAAGIIDEDTYNTFQTNGSDLIAHPVMNLDLGIESSNGSLGQGLSMAVGIALAARKKGQSFKTYVLLGDGECNEGSVWEAVMSAAQLKLDNLVIVIDYNKLQSDGDARQIVDLADLGAKFRSFGWDTCEVDGHHIGQLAGAFEQPPVHGQPRAIVANTVKGKGISFMENNNEWHHNRLTRNSYELALSELVDKETVVVGS</sequence>
<proteinExistence type="inferred from homology"/>
<organism evidence="5 6">
    <name type="scientific">Paraburkholderia metrosideri</name>
    <dbReference type="NCBI Taxonomy" id="580937"/>
    <lineage>
        <taxon>Bacteria</taxon>
        <taxon>Pseudomonadati</taxon>
        <taxon>Pseudomonadota</taxon>
        <taxon>Betaproteobacteria</taxon>
        <taxon>Burkholderiales</taxon>
        <taxon>Burkholderiaceae</taxon>
        <taxon>Paraburkholderia</taxon>
    </lineage>
</organism>
<dbReference type="EMBL" id="CAJHCP010000007">
    <property type="protein sequence ID" value="CAD6540288.1"/>
    <property type="molecule type" value="Genomic_DNA"/>
</dbReference>
<feature type="domain" description="Transketolase N-terminal" evidence="4">
    <location>
        <begin position="9"/>
        <end position="258"/>
    </location>
</feature>
<keyword evidence="3" id="KW-0786">Thiamine pyrophosphate</keyword>
<dbReference type="Gene3D" id="3.40.50.970">
    <property type="match status" value="1"/>
</dbReference>
<evidence type="ECO:0000313" key="6">
    <source>
        <dbReference type="Proteomes" id="UP000598032"/>
    </source>
</evidence>
<dbReference type="InterPro" id="IPR029061">
    <property type="entry name" value="THDP-binding"/>
</dbReference>
<dbReference type="CDD" id="cd02012">
    <property type="entry name" value="TPP_TK"/>
    <property type="match status" value="1"/>
</dbReference>
<evidence type="ECO:0000256" key="1">
    <source>
        <dbReference type="ARBA" id="ARBA00001964"/>
    </source>
</evidence>
<evidence type="ECO:0000256" key="3">
    <source>
        <dbReference type="ARBA" id="ARBA00023052"/>
    </source>
</evidence>
<evidence type="ECO:0000256" key="2">
    <source>
        <dbReference type="ARBA" id="ARBA00007131"/>
    </source>
</evidence>
<gene>
    <name evidence="5" type="primary">aptA</name>
    <name evidence="5" type="ORF">LMG28140_03482</name>
</gene>
<evidence type="ECO:0000259" key="4">
    <source>
        <dbReference type="Pfam" id="PF00456"/>
    </source>
</evidence>
<reference evidence="5 6" key="1">
    <citation type="submission" date="2020-10" db="EMBL/GenBank/DDBJ databases">
        <authorList>
            <person name="Peeters C."/>
        </authorList>
    </citation>
    <scope>NUCLEOTIDE SEQUENCE [LARGE SCALE GENOMIC DNA]</scope>
    <source>
        <strain evidence="5 6">LMG 28140</strain>
    </source>
</reference>
<dbReference type="InterPro" id="IPR005474">
    <property type="entry name" value="Transketolase_N"/>
</dbReference>
<dbReference type="GO" id="GO:0016740">
    <property type="term" value="F:transferase activity"/>
    <property type="evidence" value="ECO:0007669"/>
    <property type="project" value="UniProtKB-KW"/>
</dbReference>
<comment type="cofactor">
    <cofactor evidence="1">
        <name>thiamine diphosphate</name>
        <dbReference type="ChEBI" id="CHEBI:58937"/>
    </cofactor>
</comment>
<keyword evidence="6" id="KW-1185">Reference proteome</keyword>
<dbReference type="PANTHER" id="PTHR47514">
    <property type="entry name" value="TRANSKETOLASE N-TERMINAL SECTION-RELATED"/>
    <property type="match status" value="1"/>
</dbReference>
<dbReference type="PANTHER" id="PTHR47514:SF1">
    <property type="entry name" value="TRANSKETOLASE N-TERMINAL SECTION-RELATED"/>
    <property type="match status" value="1"/>
</dbReference>
<dbReference type="RefSeq" id="WP_201643509.1">
    <property type="nucleotide sequence ID" value="NZ_CAJHCP010000007.1"/>
</dbReference>
<comment type="caution">
    <text evidence="5">The sequence shown here is derived from an EMBL/GenBank/DDBJ whole genome shotgun (WGS) entry which is preliminary data.</text>
</comment>
<dbReference type="SUPFAM" id="SSF52518">
    <property type="entry name" value="Thiamin diphosphate-binding fold (THDP-binding)"/>
    <property type="match status" value="1"/>
</dbReference>
<evidence type="ECO:0000313" key="5">
    <source>
        <dbReference type="EMBL" id="CAD6540288.1"/>
    </source>
</evidence>
<accession>A0ABM8NRN5</accession>
<comment type="similarity">
    <text evidence="2">Belongs to the transketolase family.</text>
</comment>
<dbReference type="Pfam" id="PF00456">
    <property type="entry name" value="Transketolase_N"/>
    <property type="match status" value="1"/>
</dbReference>